<keyword evidence="2" id="KW-0489">Methyltransferase</keyword>
<dbReference type="CDD" id="cd02440">
    <property type="entry name" value="AdoMet_MTases"/>
    <property type="match status" value="1"/>
</dbReference>
<dbReference type="Pfam" id="PF13649">
    <property type="entry name" value="Methyltransf_25"/>
    <property type="match status" value="1"/>
</dbReference>
<dbReference type="Gene3D" id="3.40.50.150">
    <property type="entry name" value="Vaccinia Virus protein VP39"/>
    <property type="match status" value="1"/>
</dbReference>
<proteinExistence type="predicted"/>
<dbReference type="STRING" id="1134435.AC731_004430"/>
<reference evidence="3" key="1">
    <citation type="submission" date="2016-03" db="EMBL/GenBank/DDBJ databases">
        <authorList>
            <person name="Ma C."/>
            <person name="Zhou S."/>
            <person name="Yang G."/>
        </authorList>
    </citation>
    <scope>NUCLEOTIDE SEQUENCE [LARGE SCALE GENOMIC DNA]</scope>
    <source>
        <strain evidence="3">SgZ-1</strain>
    </source>
</reference>
<feature type="domain" description="Methyltransferase" evidence="1">
    <location>
        <begin position="29"/>
        <end position="113"/>
    </location>
</feature>
<accession>A0A127K2R6</accession>
<dbReference type="AlphaFoldDB" id="A0A127K2R6"/>
<dbReference type="EMBL" id="CP014646">
    <property type="protein sequence ID" value="AMO36246.1"/>
    <property type="molecule type" value="Genomic_DNA"/>
</dbReference>
<keyword evidence="3" id="KW-1185">Reference proteome</keyword>
<dbReference type="InterPro" id="IPR041698">
    <property type="entry name" value="Methyltransf_25"/>
</dbReference>
<evidence type="ECO:0000313" key="3">
    <source>
        <dbReference type="Proteomes" id="UP000036902"/>
    </source>
</evidence>
<keyword evidence="2" id="KW-0808">Transferase</keyword>
<sequence length="184" mass="20373">MHEQLHPSAVTPSAWVTRFAPLIAAGGEVLDFACGSGRHARWLAQRGYRVEAVDRDGIALQLLHGLPKVHTLEADLEAGAWPYGGRSFDGLVVTNYLFRPRFEPLLDLLRPGGVLIYETFMLGNERFGKPSNPEFLLRPNELLQRLAGNWTIAAFEQGEVQQPRPAVIQRICAVRGQPGTLVLP</sequence>
<protein>
    <submittedName>
        <fullName evidence="2">Methyltransferase type 12</fullName>
    </submittedName>
</protein>
<dbReference type="KEGG" id="thu:AC731_004430"/>
<dbReference type="InterPro" id="IPR029063">
    <property type="entry name" value="SAM-dependent_MTases_sf"/>
</dbReference>
<dbReference type="SUPFAM" id="SSF53335">
    <property type="entry name" value="S-adenosyl-L-methionine-dependent methyltransferases"/>
    <property type="match status" value="1"/>
</dbReference>
<dbReference type="Proteomes" id="UP000036902">
    <property type="component" value="Chromosome"/>
</dbReference>
<dbReference type="GO" id="GO:0008168">
    <property type="term" value="F:methyltransferase activity"/>
    <property type="evidence" value="ECO:0007669"/>
    <property type="project" value="UniProtKB-KW"/>
</dbReference>
<dbReference type="RefSeq" id="WP_048709504.1">
    <property type="nucleotide sequence ID" value="NZ_CP014646.1"/>
</dbReference>
<dbReference type="GO" id="GO:0032259">
    <property type="term" value="P:methylation"/>
    <property type="evidence" value="ECO:0007669"/>
    <property type="project" value="UniProtKB-KW"/>
</dbReference>
<gene>
    <name evidence="2" type="ORF">AC731_004430</name>
</gene>
<name>A0A127K2R6_9RHOO</name>
<evidence type="ECO:0000313" key="2">
    <source>
        <dbReference type="EMBL" id="AMO36246.1"/>
    </source>
</evidence>
<organism evidence="2 3">
    <name type="scientific">Thauera humireducens</name>
    <dbReference type="NCBI Taxonomy" id="1134435"/>
    <lineage>
        <taxon>Bacteria</taxon>
        <taxon>Pseudomonadati</taxon>
        <taxon>Pseudomonadota</taxon>
        <taxon>Betaproteobacteria</taxon>
        <taxon>Rhodocyclales</taxon>
        <taxon>Zoogloeaceae</taxon>
        <taxon>Thauera</taxon>
    </lineage>
</organism>
<evidence type="ECO:0000259" key="1">
    <source>
        <dbReference type="Pfam" id="PF13649"/>
    </source>
</evidence>